<organism evidence="2 3">
    <name type="scientific">Pomacea canaliculata</name>
    <name type="common">Golden apple snail</name>
    <dbReference type="NCBI Taxonomy" id="400727"/>
    <lineage>
        <taxon>Eukaryota</taxon>
        <taxon>Metazoa</taxon>
        <taxon>Spiralia</taxon>
        <taxon>Lophotrochozoa</taxon>
        <taxon>Mollusca</taxon>
        <taxon>Gastropoda</taxon>
        <taxon>Caenogastropoda</taxon>
        <taxon>Architaenioglossa</taxon>
        <taxon>Ampullarioidea</taxon>
        <taxon>Ampullariidae</taxon>
        <taxon>Pomacea</taxon>
    </lineage>
</organism>
<evidence type="ECO:0000313" key="3">
    <source>
        <dbReference type="Proteomes" id="UP000245119"/>
    </source>
</evidence>
<proteinExistence type="predicted"/>
<feature type="transmembrane region" description="Helical" evidence="1">
    <location>
        <begin position="12"/>
        <end position="29"/>
    </location>
</feature>
<name>A0A2T7NLY9_POMCA</name>
<keyword evidence="1" id="KW-1133">Transmembrane helix</keyword>
<keyword evidence="1" id="KW-0812">Transmembrane</keyword>
<sequence>MIKYCKFPQNIFLALLLLLIFVLIDFVLLNGSVFRIRVRGPGDWTLAKLPNPPNRVEVITAEDEREKQETTINQDDELARDVAAIPVTIEEDNYLSNESYFNMTVRMNINSPTSAIPRVLTEPTELCDKDSTTASTHHPFLLMLVLSGYKDADADARRVIRETYGSVTRGNTWPGTRVSGSTALVFVLGEPRLVLTSV</sequence>
<accession>A0A2T7NLY9</accession>
<comment type="caution">
    <text evidence="2">The sequence shown here is derived from an EMBL/GenBank/DDBJ whole genome shotgun (WGS) entry which is preliminary data.</text>
</comment>
<keyword evidence="1" id="KW-0472">Membrane</keyword>
<dbReference type="EMBL" id="PZQS01000011">
    <property type="protein sequence ID" value="PVD22182.1"/>
    <property type="molecule type" value="Genomic_DNA"/>
</dbReference>
<dbReference type="Proteomes" id="UP000245119">
    <property type="component" value="Linkage Group LG11"/>
</dbReference>
<dbReference type="AlphaFoldDB" id="A0A2T7NLY9"/>
<keyword evidence="3" id="KW-1185">Reference proteome</keyword>
<dbReference type="OrthoDB" id="2139606at2759"/>
<evidence type="ECO:0000256" key="1">
    <source>
        <dbReference type="SAM" id="Phobius"/>
    </source>
</evidence>
<evidence type="ECO:0000313" key="2">
    <source>
        <dbReference type="EMBL" id="PVD22182.1"/>
    </source>
</evidence>
<protein>
    <submittedName>
        <fullName evidence="2">Uncharacterized protein</fullName>
    </submittedName>
</protein>
<reference evidence="2 3" key="1">
    <citation type="submission" date="2018-04" db="EMBL/GenBank/DDBJ databases">
        <title>The genome of golden apple snail Pomacea canaliculata provides insight into stress tolerance and invasive adaptation.</title>
        <authorList>
            <person name="Liu C."/>
            <person name="Liu B."/>
            <person name="Ren Y."/>
            <person name="Zhang Y."/>
            <person name="Wang H."/>
            <person name="Li S."/>
            <person name="Jiang F."/>
            <person name="Yin L."/>
            <person name="Zhang G."/>
            <person name="Qian W."/>
            <person name="Fan W."/>
        </authorList>
    </citation>
    <scope>NUCLEOTIDE SEQUENCE [LARGE SCALE GENOMIC DNA]</scope>
    <source>
        <strain evidence="2">SZHN2017</strain>
        <tissue evidence="2">Muscle</tissue>
    </source>
</reference>
<gene>
    <name evidence="2" type="ORF">C0Q70_17987</name>
</gene>